<proteinExistence type="predicted"/>
<feature type="compositionally biased region" description="Basic and acidic residues" evidence="1">
    <location>
        <begin position="331"/>
        <end position="347"/>
    </location>
</feature>
<accession>A0AA35PW07</accession>
<dbReference type="Proteomes" id="UP001160390">
    <property type="component" value="Unassembled WGS sequence"/>
</dbReference>
<feature type="compositionally biased region" description="Basic and acidic residues" evidence="1">
    <location>
        <begin position="239"/>
        <end position="258"/>
    </location>
</feature>
<sequence>MQLLRCLALAFWLFGLVQCAFLGADLKPAAGITALEVANPNDMAQFAFWRKVIPAPKNPMELTDLYTEASKAFNWLGTQPHARTIERSALVAAFYDHRTQKVYMSTIMRGYLFNDYINQETYGRLKAPLWWQARSPSKRTDAENGAYFYREELGPPVSDRTYGNTKTGKPEGSKIVAWGVHNVDIKDLPKLDGKAQRLCYTCQTVAYKLGVDFDEARIEDYGLLPAPPDTKQPARAPPKKAEERPASPDPKDKEDNAKENPTTPPPKPAGDKAPSSGNSFGGSSVDKKWTKEEEDKMQRLEKSKKNPVTPPPKAAGDKAPSSGSSFGGSSVDKKWTKEEEDKMQRLEKSKKRPPTQSPEDSGKHKPPGPTTPSALVHRPADAD</sequence>
<evidence type="ECO:0000313" key="3">
    <source>
        <dbReference type="EMBL" id="CAI6017071.1"/>
    </source>
</evidence>
<dbReference type="AlphaFoldDB" id="A0AA35PW07"/>
<feature type="compositionally biased region" description="Low complexity" evidence="1">
    <location>
        <begin position="321"/>
        <end position="330"/>
    </location>
</feature>
<organism evidence="3 4">
    <name type="scientific">Clonostachys chloroleuca</name>
    <dbReference type="NCBI Taxonomy" id="1926264"/>
    <lineage>
        <taxon>Eukaryota</taxon>
        <taxon>Fungi</taxon>
        <taxon>Dikarya</taxon>
        <taxon>Ascomycota</taxon>
        <taxon>Pezizomycotina</taxon>
        <taxon>Sordariomycetes</taxon>
        <taxon>Hypocreomycetidae</taxon>
        <taxon>Hypocreales</taxon>
        <taxon>Bionectriaceae</taxon>
        <taxon>Clonostachys</taxon>
    </lineage>
</organism>
<feature type="compositionally biased region" description="Basic and acidic residues" evidence="1">
    <location>
        <begin position="285"/>
        <end position="304"/>
    </location>
</feature>
<keyword evidence="4" id="KW-1185">Reference proteome</keyword>
<evidence type="ECO:0000313" key="4">
    <source>
        <dbReference type="Proteomes" id="UP001160390"/>
    </source>
</evidence>
<keyword evidence="2" id="KW-0732">Signal</keyword>
<dbReference type="EMBL" id="CABFNP030000456">
    <property type="protein sequence ID" value="CAI6017071.1"/>
    <property type="molecule type" value="Genomic_DNA"/>
</dbReference>
<reference evidence="3" key="1">
    <citation type="submission" date="2023-01" db="EMBL/GenBank/DDBJ databases">
        <authorList>
            <person name="Piombo E."/>
        </authorList>
    </citation>
    <scope>NUCLEOTIDE SEQUENCE</scope>
</reference>
<gene>
    <name evidence="3" type="ORF">CCHLO57077_00015100</name>
</gene>
<evidence type="ECO:0000256" key="1">
    <source>
        <dbReference type="SAM" id="MobiDB-lite"/>
    </source>
</evidence>
<comment type="caution">
    <text evidence="3">The sequence shown here is derived from an EMBL/GenBank/DDBJ whole genome shotgun (WGS) entry which is preliminary data.</text>
</comment>
<evidence type="ECO:0000256" key="2">
    <source>
        <dbReference type="SAM" id="SignalP"/>
    </source>
</evidence>
<feature type="signal peptide" evidence="2">
    <location>
        <begin position="1"/>
        <end position="19"/>
    </location>
</feature>
<name>A0AA35PW07_9HYPO</name>
<feature type="chain" id="PRO_5041289203" evidence="2">
    <location>
        <begin position="20"/>
        <end position="383"/>
    </location>
</feature>
<protein>
    <submittedName>
        <fullName evidence="3">Uncharacterized protein</fullName>
    </submittedName>
</protein>
<feature type="region of interest" description="Disordered" evidence="1">
    <location>
        <begin position="222"/>
        <end position="383"/>
    </location>
</feature>